<evidence type="ECO:0000256" key="2">
    <source>
        <dbReference type="ARBA" id="ARBA00005695"/>
    </source>
</evidence>
<protein>
    <recommendedName>
        <fullName evidence="6">Solute-binding protein family 5 domain-containing protein</fullName>
    </recommendedName>
</protein>
<dbReference type="SUPFAM" id="SSF53850">
    <property type="entry name" value="Periplasmic binding protein-like II"/>
    <property type="match status" value="1"/>
</dbReference>
<feature type="domain" description="Solute-binding protein family 5" evidence="6">
    <location>
        <begin position="82"/>
        <end position="453"/>
    </location>
</feature>
<sequence>MSDNWREVQFRVRCTAASAVFLVLVFISIWAVATDVSVTIQIAQLPDYLDPAKISTFEEKLICGAVYETLLDYDPESGISKGALAEQWKVDATGTVYTFTLRKEACFHNSKTVSAGDVKFSWERLSDPETSGYGYLLNNVQGAKDVLNGKCSHLEGLKIVNAHTLQVTLLEPDYTFPALVSSPALGIVCQDYVQKQGKSYGKTGTGIIGTGAFRLSSWSKKGITLIKNGRYSRKAPYMGKLEFTATGNQQEIKGLFQDGKVDILAGITPQFAISYYSEGDGNTRANLVEKPVLSLYFLGFNMEQSPFGDQVELRCGVNSMLDKDKMALVLLGEGGKALHGLLPQELLGDSDQLKRHVFDKDKALKLLTSAGYPYGSRLSPLALAYNDSPGHEHMARLVQENLGQGGIAIVPQKRPWKEYQEELKDGRYPFFRLGWDADYPEPGNLLSCNFKSGAQDYNFIKV</sequence>
<dbReference type="PIRSF" id="PIRSF002741">
    <property type="entry name" value="MppA"/>
    <property type="match status" value="1"/>
</dbReference>
<evidence type="ECO:0000256" key="5">
    <source>
        <dbReference type="SAM" id="Phobius"/>
    </source>
</evidence>
<dbReference type="InterPro" id="IPR039424">
    <property type="entry name" value="SBP_5"/>
</dbReference>
<keyword evidence="3" id="KW-0813">Transport</keyword>
<gene>
    <name evidence="7" type="ORF">SSCH_570004</name>
</gene>
<dbReference type="InterPro" id="IPR030678">
    <property type="entry name" value="Peptide/Ni-bd"/>
</dbReference>
<evidence type="ECO:0000256" key="3">
    <source>
        <dbReference type="ARBA" id="ARBA00022448"/>
    </source>
</evidence>
<dbReference type="GO" id="GO:1904680">
    <property type="term" value="F:peptide transmembrane transporter activity"/>
    <property type="evidence" value="ECO:0007669"/>
    <property type="project" value="TreeGrafter"/>
</dbReference>
<dbReference type="GO" id="GO:0043190">
    <property type="term" value="C:ATP-binding cassette (ABC) transporter complex"/>
    <property type="evidence" value="ECO:0007669"/>
    <property type="project" value="InterPro"/>
</dbReference>
<dbReference type="Pfam" id="PF00496">
    <property type="entry name" value="SBP_bac_5"/>
    <property type="match status" value="1"/>
</dbReference>
<keyword evidence="5" id="KW-1133">Transmembrane helix</keyword>
<comment type="subcellular location">
    <subcellularLocation>
        <location evidence="1">Cell envelope</location>
    </subcellularLocation>
</comment>
<keyword evidence="5" id="KW-0812">Transmembrane</keyword>
<dbReference type="GO" id="GO:0015833">
    <property type="term" value="P:peptide transport"/>
    <property type="evidence" value="ECO:0007669"/>
    <property type="project" value="TreeGrafter"/>
</dbReference>
<evidence type="ECO:0000313" key="7">
    <source>
        <dbReference type="EMBL" id="CEO89693.1"/>
    </source>
</evidence>
<dbReference type="Proteomes" id="UP000046155">
    <property type="component" value="Unassembled WGS sequence"/>
</dbReference>
<keyword evidence="4" id="KW-0732">Signal</keyword>
<dbReference type="RefSeq" id="WP_044665584.1">
    <property type="nucleotide sequence ID" value="NZ_CDRZ01000255.1"/>
</dbReference>
<comment type="similarity">
    <text evidence="2">Belongs to the bacterial solute-binding protein 5 family.</text>
</comment>
<name>A0A0B7MN94_9FIRM</name>
<evidence type="ECO:0000256" key="4">
    <source>
        <dbReference type="ARBA" id="ARBA00022729"/>
    </source>
</evidence>
<dbReference type="OrthoDB" id="137511at2"/>
<dbReference type="GO" id="GO:0030313">
    <property type="term" value="C:cell envelope"/>
    <property type="evidence" value="ECO:0007669"/>
    <property type="project" value="UniProtKB-SubCell"/>
</dbReference>
<dbReference type="InterPro" id="IPR000914">
    <property type="entry name" value="SBP_5_dom"/>
</dbReference>
<dbReference type="AlphaFoldDB" id="A0A0B7MN94"/>
<dbReference type="Gene3D" id="3.40.190.10">
    <property type="entry name" value="Periplasmic binding protein-like II"/>
    <property type="match status" value="1"/>
</dbReference>
<dbReference type="Gene3D" id="3.90.76.10">
    <property type="entry name" value="Dipeptide-binding Protein, Domain 1"/>
    <property type="match status" value="1"/>
</dbReference>
<evidence type="ECO:0000256" key="1">
    <source>
        <dbReference type="ARBA" id="ARBA00004196"/>
    </source>
</evidence>
<organism evidence="7 8">
    <name type="scientific">Syntrophaceticus schinkii</name>
    <dbReference type="NCBI Taxonomy" id="499207"/>
    <lineage>
        <taxon>Bacteria</taxon>
        <taxon>Bacillati</taxon>
        <taxon>Bacillota</taxon>
        <taxon>Clostridia</taxon>
        <taxon>Thermoanaerobacterales</taxon>
        <taxon>Thermoanaerobacterales Family III. Incertae Sedis</taxon>
        <taxon>Syntrophaceticus</taxon>
    </lineage>
</organism>
<dbReference type="PANTHER" id="PTHR30290">
    <property type="entry name" value="PERIPLASMIC BINDING COMPONENT OF ABC TRANSPORTER"/>
    <property type="match status" value="1"/>
</dbReference>
<dbReference type="EMBL" id="CDRZ01000255">
    <property type="protein sequence ID" value="CEO89693.1"/>
    <property type="molecule type" value="Genomic_DNA"/>
</dbReference>
<evidence type="ECO:0000313" key="8">
    <source>
        <dbReference type="Proteomes" id="UP000046155"/>
    </source>
</evidence>
<keyword evidence="5" id="KW-0472">Membrane</keyword>
<feature type="transmembrane region" description="Helical" evidence="5">
    <location>
        <begin position="12"/>
        <end position="33"/>
    </location>
</feature>
<accession>A0A0B7MN94</accession>
<proteinExistence type="inferred from homology"/>
<dbReference type="Gene3D" id="3.10.105.10">
    <property type="entry name" value="Dipeptide-binding Protein, Domain 3"/>
    <property type="match status" value="1"/>
</dbReference>
<dbReference type="GO" id="GO:0042597">
    <property type="term" value="C:periplasmic space"/>
    <property type="evidence" value="ECO:0007669"/>
    <property type="project" value="UniProtKB-ARBA"/>
</dbReference>
<dbReference type="PANTHER" id="PTHR30290:SF10">
    <property type="entry name" value="PERIPLASMIC OLIGOPEPTIDE-BINDING PROTEIN-RELATED"/>
    <property type="match status" value="1"/>
</dbReference>
<reference evidence="8" key="1">
    <citation type="submission" date="2015-01" db="EMBL/GenBank/DDBJ databases">
        <authorList>
            <person name="Manzoor Shahid"/>
            <person name="Zubair Saima"/>
        </authorList>
    </citation>
    <scope>NUCLEOTIDE SEQUENCE [LARGE SCALE GENOMIC DNA]</scope>
    <source>
        <strain evidence="8">Sp3</strain>
    </source>
</reference>
<keyword evidence="8" id="KW-1185">Reference proteome</keyword>
<evidence type="ECO:0000259" key="6">
    <source>
        <dbReference type="Pfam" id="PF00496"/>
    </source>
</evidence>